<reference evidence="3 4" key="1">
    <citation type="submission" date="2006-10" db="EMBL/GenBank/DDBJ databases">
        <title>Complete sequence of plasmid pPRO1 of Pelobacter propionicus DSM 2379.</title>
        <authorList>
            <consortium name="US DOE Joint Genome Institute"/>
            <person name="Copeland A."/>
            <person name="Lucas S."/>
            <person name="Lapidus A."/>
            <person name="Barry K."/>
            <person name="Detter J.C."/>
            <person name="Glavina del Rio T."/>
            <person name="Hammon N."/>
            <person name="Israni S."/>
            <person name="Dalin E."/>
            <person name="Tice H."/>
            <person name="Pitluck S."/>
            <person name="Saunders E."/>
            <person name="Brettin T."/>
            <person name="Bruce D."/>
            <person name="Han C."/>
            <person name="Tapia R."/>
            <person name="Schmutz J."/>
            <person name="Larimer F."/>
            <person name="Land M."/>
            <person name="Hauser L."/>
            <person name="Kyrpides N."/>
            <person name="Kim E."/>
            <person name="Lovley D."/>
            <person name="Richardson P."/>
        </authorList>
    </citation>
    <scope>NUCLEOTIDE SEQUENCE [LARGE SCALE GENOMIC DNA]</scope>
    <source>
        <strain evidence="4">DSM 2379 / NBRC 103807 / OttBd1</strain>
        <plasmid evidence="4">Plasmid pPRO1</plasmid>
    </source>
</reference>
<dbReference type="PROSITE" id="PS50110">
    <property type="entry name" value="RESPONSE_REGULATORY"/>
    <property type="match status" value="1"/>
</dbReference>
<evidence type="ECO:0000313" key="4">
    <source>
        <dbReference type="Proteomes" id="UP000006732"/>
    </source>
</evidence>
<proteinExistence type="predicted"/>
<dbReference type="eggNOG" id="COG2197">
    <property type="taxonomic scope" value="Bacteria"/>
</dbReference>
<name>A0R7L2_PELPD</name>
<keyword evidence="3" id="KW-0614">Plasmid</keyword>
<dbReference type="PANTHER" id="PTHR44520">
    <property type="entry name" value="RESPONSE REGULATOR RCP1-RELATED"/>
    <property type="match status" value="1"/>
</dbReference>
<dbReference type="OrthoDB" id="9790466at2"/>
<dbReference type="Pfam" id="PF00072">
    <property type="entry name" value="Response_reg"/>
    <property type="match status" value="1"/>
</dbReference>
<dbReference type="Proteomes" id="UP000006732">
    <property type="component" value="Plasmid pPRO1"/>
</dbReference>
<dbReference type="EMBL" id="CP000483">
    <property type="protein sequence ID" value="ABL01222.1"/>
    <property type="molecule type" value="Genomic_DNA"/>
</dbReference>
<dbReference type="HOGENOM" id="CLU_000445_69_17_7"/>
<protein>
    <submittedName>
        <fullName evidence="3">Response regulator receiver protein</fullName>
    </submittedName>
</protein>
<feature type="modified residue" description="4-aspartylphosphate" evidence="1">
    <location>
        <position position="62"/>
    </location>
</feature>
<accession>A0R7L2</accession>
<feature type="domain" description="Response regulatory" evidence="2">
    <location>
        <begin position="7"/>
        <end position="129"/>
    </location>
</feature>
<keyword evidence="1" id="KW-0597">Phosphoprotein</keyword>
<dbReference type="SMART" id="SM00448">
    <property type="entry name" value="REC"/>
    <property type="match status" value="1"/>
</dbReference>
<dbReference type="KEGG" id="ppd:Ppro_3630"/>
<keyword evidence="4" id="KW-1185">Reference proteome</keyword>
<evidence type="ECO:0000256" key="1">
    <source>
        <dbReference type="PROSITE-ProRule" id="PRU00169"/>
    </source>
</evidence>
<organism evidence="3 4">
    <name type="scientific">Pelobacter propionicus (strain DSM 2379 / NBRC 103807 / OttBd1)</name>
    <dbReference type="NCBI Taxonomy" id="338966"/>
    <lineage>
        <taxon>Bacteria</taxon>
        <taxon>Pseudomonadati</taxon>
        <taxon>Thermodesulfobacteriota</taxon>
        <taxon>Desulfuromonadia</taxon>
        <taxon>Desulfuromonadales</taxon>
        <taxon>Desulfuromonadaceae</taxon>
        <taxon>Pelobacter</taxon>
    </lineage>
</organism>
<dbReference type="InterPro" id="IPR011006">
    <property type="entry name" value="CheY-like_superfamily"/>
</dbReference>
<dbReference type="GO" id="GO:0000160">
    <property type="term" value="P:phosphorelay signal transduction system"/>
    <property type="evidence" value="ECO:0007669"/>
    <property type="project" value="InterPro"/>
</dbReference>
<dbReference type="InterPro" id="IPR001789">
    <property type="entry name" value="Sig_transdc_resp-reg_receiver"/>
</dbReference>
<dbReference type="AlphaFoldDB" id="A0R7L2"/>
<sequence length="138" mass="15766">MILKPITVLIVEDEPGHAKLALKYFSKLEDVTSLTFSTGRKALEYLADKEVVELRHHVVVLDLNMPGMDGQQVLENIKKSEKLAIVPVIVLSSTDSEEEISKCYASGANLYLVKQMDYAEYKNTLFYISEYIQMYRRT</sequence>
<dbReference type="InterPro" id="IPR052893">
    <property type="entry name" value="TCS_response_regulator"/>
</dbReference>
<evidence type="ECO:0000259" key="2">
    <source>
        <dbReference type="PROSITE" id="PS50110"/>
    </source>
</evidence>
<gene>
    <name evidence="3" type="ordered locus">Ppro_3630</name>
</gene>
<dbReference type="SUPFAM" id="SSF52172">
    <property type="entry name" value="CheY-like"/>
    <property type="match status" value="1"/>
</dbReference>
<dbReference type="Gene3D" id="3.40.50.2300">
    <property type="match status" value="1"/>
</dbReference>
<dbReference type="RefSeq" id="WP_011733741.1">
    <property type="nucleotide sequence ID" value="NC_008607.1"/>
</dbReference>
<evidence type="ECO:0000313" key="3">
    <source>
        <dbReference type="EMBL" id="ABL01222.1"/>
    </source>
</evidence>
<geneLocation type="plasmid" evidence="3 4">
    <name>pPRO1</name>
</geneLocation>
<dbReference type="PANTHER" id="PTHR44520:SF2">
    <property type="entry name" value="RESPONSE REGULATOR RCP1"/>
    <property type="match status" value="1"/>
</dbReference>